<reference evidence="2" key="1">
    <citation type="submission" date="2015-10" db="EMBL/GenBank/DDBJ databases">
        <authorList>
            <person name="Martinez-Garcia P.J."/>
            <person name="Crepeau M.W."/>
            <person name="Puiu D."/>
            <person name="Gonzalez-Ibeas D."/>
            <person name="Whalen J."/>
            <person name="Stevens K."/>
            <person name="Paul R."/>
            <person name="Butterfield T."/>
            <person name="Britton M."/>
            <person name="Reagan R."/>
            <person name="Chakraborty S."/>
            <person name="Walawage S.L."/>
            <person name="Vasquez-Gross H.A."/>
            <person name="Cardeno C."/>
            <person name="Famula R."/>
            <person name="Pratt K."/>
            <person name="Kuruganti S."/>
            <person name="Aradhya M.K."/>
            <person name="Leslie C.A."/>
            <person name="Dandekar A.M."/>
            <person name="Salzberg S.L."/>
            <person name="Wegrzyn J.L."/>
            <person name="Langley C.H."/>
            <person name="Neale D.B."/>
        </authorList>
    </citation>
    <scope>NUCLEOTIDE SEQUENCE</scope>
    <source>
        <tissue evidence="2">Leaves</tissue>
    </source>
</reference>
<evidence type="ECO:0000313" key="2">
    <source>
        <dbReference type="EMBL" id="KAF5445889.1"/>
    </source>
</evidence>
<gene>
    <name evidence="2" type="ORF">F2P56_031564</name>
</gene>
<dbReference type="AlphaFoldDB" id="A0A833U347"/>
<dbReference type="Proteomes" id="UP000619265">
    <property type="component" value="Unassembled WGS sequence"/>
</dbReference>
<evidence type="ECO:0000313" key="3">
    <source>
        <dbReference type="Proteomes" id="UP000619265"/>
    </source>
</evidence>
<comment type="caution">
    <text evidence="2">The sequence shown here is derived from an EMBL/GenBank/DDBJ whole genome shotgun (WGS) entry which is preliminary data.</text>
</comment>
<reference evidence="2" key="2">
    <citation type="submission" date="2020-03" db="EMBL/GenBank/DDBJ databases">
        <title>Walnut 2.0.</title>
        <authorList>
            <person name="Marrano A."/>
            <person name="Britton M."/>
            <person name="Zimin A.V."/>
            <person name="Zaini P.A."/>
            <person name="Workman R."/>
            <person name="Puiu D."/>
            <person name="Bianco L."/>
            <person name="Allen B.J."/>
            <person name="Troggio M."/>
            <person name="Leslie C.A."/>
            <person name="Timp W."/>
            <person name="Dendekar A."/>
            <person name="Salzberg S.L."/>
            <person name="Neale D.B."/>
        </authorList>
    </citation>
    <scope>NUCLEOTIDE SEQUENCE</scope>
    <source>
        <tissue evidence="2">Leaves</tissue>
    </source>
</reference>
<dbReference type="Gramene" id="Jr14_00830_p1">
    <property type="protein sequence ID" value="cds.Jr14_00830_p1"/>
    <property type="gene ID" value="Jr14_00830"/>
</dbReference>
<name>A0A833U347_JUGRE</name>
<evidence type="ECO:0000259" key="1">
    <source>
        <dbReference type="Pfam" id="PF13966"/>
    </source>
</evidence>
<feature type="domain" description="Reverse transcriptase zinc-binding" evidence="1">
    <location>
        <begin position="99"/>
        <end position="183"/>
    </location>
</feature>
<dbReference type="PANTHER" id="PTHR36617">
    <property type="entry name" value="PROTEIN, PUTATIVE-RELATED"/>
    <property type="match status" value="1"/>
</dbReference>
<dbReference type="PANTHER" id="PTHR36617:SF15">
    <property type="entry name" value="REVERSE TRANSCRIPTASE ZINC-BINDING DOMAIN-CONTAINING PROTEIN"/>
    <property type="match status" value="1"/>
</dbReference>
<sequence>MVLGRGSRIKFWEDIWCGSEALNEAFPAVFLVARNQEASIEDLMILSGDHVQWNVTFSRAAQDWEVDIFEAFFSLIYSVKSNKQQADSLWWNPTGKGIFSVRSFYKSLSHTTTIQFPWKRLWRNKAPPKAVFFAWTAAWGKILTIDNLRKRRLVILDWCCLCKRSGETVDHLLLHCEITRALWVEVFSRVELPFVMPETVVDLLASWTLPRGVQQIKE</sequence>
<organism evidence="2 3">
    <name type="scientific">Juglans regia</name>
    <name type="common">English walnut</name>
    <dbReference type="NCBI Taxonomy" id="51240"/>
    <lineage>
        <taxon>Eukaryota</taxon>
        <taxon>Viridiplantae</taxon>
        <taxon>Streptophyta</taxon>
        <taxon>Embryophyta</taxon>
        <taxon>Tracheophyta</taxon>
        <taxon>Spermatophyta</taxon>
        <taxon>Magnoliopsida</taxon>
        <taxon>eudicotyledons</taxon>
        <taxon>Gunneridae</taxon>
        <taxon>Pentapetalae</taxon>
        <taxon>rosids</taxon>
        <taxon>fabids</taxon>
        <taxon>Fagales</taxon>
        <taxon>Juglandaceae</taxon>
        <taxon>Juglans</taxon>
    </lineage>
</organism>
<protein>
    <recommendedName>
        <fullName evidence="1">Reverse transcriptase zinc-binding domain-containing protein</fullName>
    </recommendedName>
</protein>
<dbReference type="EMBL" id="LIHL02000014">
    <property type="protein sequence ID" value="KAF5445889.1"/>
    <property type="molecule type" value="Genomic_DNA"/>
</dbReference>
<feature type="non-terminal residue" evidence="2">
    <location>
        <position position="218"/>
    </location>
</feature>
<proteinExistence type="predicted"/>
<accession>A0A833U347</accession>
<dbReference type="InterPro" id="IPR026960">
    <property type="entry name" value="RVT-Znf"/>
</dbReference>
<dbReference type="Pfam" id="PF13966">
    <property type="entry name" value="zf-RVT"/>
    <property type="match status" value="1"/>
</dbReference>